<dbReference type="InterPro" id="IPR033648">
    <property type="entry name" value="AAR2_C"/>
</dbReference>
<evidence type="ECO:0000313" key="7">
    <source>
        <dbReference type="Proteomes" id="UP000325440"/>
    </source>
</evidence>
<dbReference type="InterPro" id="IPR038516">
    <property type="entry name" value="AAR2_N_sf"/>
</dbReference>
<dbReference type="EMBL" id="CABPRJ010002385">
    <property type="protein sequence ID" value="VVC44710.1"/>
    <property type="molecule type" value="Genomic_DNA"/>
</dbReference>
<sequence length="370" mass="43281">MDQDTAMKLYLNGATAFFLDVPSGMEFGIDMMSWATGDKFKGIKMIPPGIHFMYYSATDKYGNTAPRCGFFHSFKKGECLIKKWDKDNEILVDDIPKAELIQYKTNVLHYDNCLGPYPYEEQAKWNGLSSLLTENLIDKLSPETKLIQSAMELFPTSTRENTKKRRKWGPIRSETDVGYEHLPKLVPKEENKIRYTEPPEYHYPPGASLSEITKYSLDTSYILHQMIEKHDCKIDLLAELQFSYICFLLGLSYESFERWKKLFQLFCMSKDAVEEDQNYFAKFFVAIRFQLETIPEDFLVDIVENNNVIYNGLKELFRTLEISDFSLEDNLKDGTIQIKRYLLQKFGWEFNKLDEEDEDEAPVIVDCEEY</sequence>
<name>A0A5E4NSA8_9HEMI</name>
<dbReference type="Gene3D" id="1.25.40.550">
    <property type="entry name" value="Aar2, C-terminal domain-like"/>
    <property type="match status" value="1"/>
</dbReference>
<dbReference type="AlphaFoldDB" id="A0A5E4NSA8"/>
<evidence type="ECO:0000313" key="6">
    <source>
        <dbReference type="EMBL" id="VVC44710.1"/>
    </source>
</evidence>
<dbReference type="InterPro" id="IPR038514">
    <property type="entry name" value="AAR2_C_sf"/>
</dbReference>
<dbReference type="InterPro" id="IPR033647">
    <property type="entry name" value="Aar2_N"/>
</dbReference>
<dbReference type="InterPro" id="IPR007946">
    <property type="entry name" value="AAR2"/>
</dbReference>
<dbReference type="CDD" id="cd13778">
    <property type="entry name" value="Aar2_C"/>
    <property type="match status" value="1"/>
</dbReference>
<proteinExistence type="inferred from homology"/>
<gene>
    <name evidence="6" type="ORF">CINCED_3A006624</name>
</gene>
<dbReference type="Gene3D" id="2.60.34.20">
    <property type="match status" value="1"/>
</dbReference>
<dbReference type="CDD" id="cd13777">
    <property type="entry name" value="Aar2_N"/>
    <property type="match status" value="1"/>
</dbReference>
<protein>
    <recommendedName>
        <fullName evidence="2">Protein AAR2 homolog</fullName>
    </recommendedName>
    <alternativeName>
        <fullName evidence="3">AAR2 splicing factor homolog</fullName>
    </alternativeName>
</protein>
<dbReference type="Proteomes" id="UP000325440">
    <property type="component" value="Unassembled WGS sequence"/>
</dbReference>
<keyword evidence="7" id="KW-1185">Reference proteome</keyword>
<dbReference type="GO" id="GO:0000244">
    <property type="term" value="P:spliceosomal tri-snRNP complex assembly"/>
    <property type="evidence" value="ECO:0007669"/>
    <property type="project" value="TreeGrafter"/>
</dbReference>
<dbReference type="OrthoDB" id="201752at2759"/>
<dbReference type="PANTHER" id="PTHR12689:SF4">
    <property type="entry name" value="PROTEIN AAR2 HOMOLOG"/>
    <property type="match status" value="1"/>
</dbReference>
<accession>A0A5E4NSA8</accession>
<comment type="similarity">
    <text evidence="1">Belongs to the AAR2 family.</text>
</comment>
<organism evidence="6 7">
    <name type="scientific">Cinara cedri</name>
    <dbReference type="NCBI Taxonomy" id="506608"/>
    <lineage>
        <taxon>Eukaryota</taxon>
        <taxon>Metazoa</taxon>
        <taxon>Ecdysozoa</taxon>
        <taxon>Arthropoda</taxon>
        <taxon>Hexapoda</taxon>
        <taxon>Insecta</taxon>
        <taxon>Pterygota</taxon>
        <taxon>Neoptera</taxon>
        <taxon>Paraneoptera</taxon>
        <taxon>Hemiptera</taxon>
        <taxon>Sternorrhyncha</taxon>
        <taxon>Aphidomorpha</taxon>
        <taxon>Aphidoidea</taxon>
        <taxon>Aphididae</taxon>
        <taxon>Lachninae</taxon>
        <taxon>Cinara</taxon>
    </lineage>
</organism>
<dbReference type="Pfam" id="PF05282">
    <property type="entry name" value="AAR2"/>
    <property type="match status" value="1"/>
</dbReference>
<evidence type="ECO:0000256" key="3">
    <source>
        <dbReference type="ARBA" id="ARBA00030625"/>
    </source>
</evidence>
<evidence type="ECO:0000256" key="2">
    <source>
        <dbReference type="ARBA" id="ARBA00016372"/>
    </source>
</evidence>
<feature type="domain" description="AAR2 C-terminal" evidence="4">
    <location>
        <begin position="195"/>
        <end position="351"/>
    </location>
</feature>
<evidence type="ECO:0000256" key="1">
    <source>
        <dbReference type="ARBA" id="ARBA00006281"/>
    </source>
</evidence>
<dbReference type="PANTHER" id="PTHR12689">
    <property type="entry name" value="A1 CISTRON SPLICING FACTOR AAR2-RELATED"/>
    <property type="match status" value="1"/>
</dbReference>
<dbReference type="Pfam" id="PF20981">
    <property type="entry name" value="AAR2_1st"/>
    <property type="match status" value="1"/>
</dbReference>
<evidence type="ECO:0000259" key="4">
    <source>
        <dbReference type="Pfam" id="PF05282"/>
    </source>
</evidence>
<feature type="domain" description="AAR2 N-terminal" evidence="5">
    <location>
        <begin position="13"/>
        <end position="142"/>
    </location>
</feature>
<reference evidence="6 7" key="1">
    <citation type="submission" date="2019-08" db="EMBL/GenBank/DDBJ databases">
        <authorList>
            <person name="Alioto T."/>
            <person name="Alioto T."/>
            <person name="Gomez Garrido J."/>
        </authorList>
    </citation>
    <scope>NUCLEOTIDE SEQUENCE [LARGE SCALE GENOMIC DNA]</scope>
</reference>
<dbReference type="FunFam" id="2.60.34.20:FF:000001">
    <property type="entry name" value="protein AAR2 homolog"/>
    <property type="match status" value="1"/>
</dbReference>
<evidence type="ECO:0000259" key="5">
    <source>
        <dbReference type="Pfam" id="PF20981"/>
    </source>
</evidence>